<accession>A0A9W6Z6Y9</accession>
<dbReference type="PANTHER" id="PTHR13362:SF2">
    <property type="entry name" value="SMALL RIBOSOMAL SUBUNIT PROTEIN MS33"/>
    <property type="match status" value="1"/>
</dbReference>
<evidence type="ECO:0000313" key="9">
    <source>
        <dbReference type="Proteomes" id="UP001165063"/>
    </source>
</evidence>
<evidence type="ECO:0000256" key="6">
    <source>
        <dbReference type="ARBA" id="ARBA00035132"/>
    </source>
</evidence>
<evidence type="ECO:0000256" key="4">
    <source>
        <dbReference type="ARBA" id="ARBA00023128"/>
    </source>
</evidence>
<evidence type="ECO:0000256" key="2">
    <source>
        <dbReference type="ARBA" id="ARBA00008970"/>
    </source>
</evidence>
<dbReference type="Proteomes" id="UP001165063">
    <property type="component" value="Unassembled WGS sequence"/>
</dbReference>
<evidence type="ECO:0000256" key="1">
    <source>
        <dbReference type="ARBA" id="ARBA00004173"/>
    </source>
</evidence>
<organism evidence="8 9">
    <name type="scientific">Ambrosiozyma monospora</name>
    <name type="common">Yeast</name>
    <name type="synonym">Endomycopsis monosporus</name>
    <dbReference type="NCBI Taxonomy" id="43982"/>
    <lineage>
        <taxon>Eukaryota</taxon>
        <taxon>Fungi</taxon>
        <taxon>Dikarya</taxon>
        <taxon>Ascomycota</taxon>
        <taxon>Saccharomycotina</taxon>
        <taxon>Pichiomycetes</taxon>
        <taxon>Pichiales</taxon>
        <taxon>Pichiaceae</taxon>
        <taxon>Ambrosiozyma</taxon>
    </lineage>
</organism>
<dbReference type="InterPro" id="IPR013219">
    <property type="entry name" value="Ribosomal_mS33"/>
</dbReference>
<name>A0A9W6Z6Y9_AMBMO</name>
<evidence type="ECO:0000313" key="8">
    <source>
        <dbReference type="EMBL" id="GMG55743.1"/>
    </source>
</evidence>
<dbReference type="GO" id="GO:1990904">
    <property type="term" value="C:ribonucleoprotein complex"/>
    <property type="evidence" value="ECO:0007669"/>
    <property type="project" value="UniProtKB-KW"/>
</dbReference>
<feature type="compositionally biased region" description="Basic residues" evidence="7">
    <location>
        <begin position="99"/>
        <end position="121"/>
    </location>
</feature>
<keyword evidence="5" id="KW-0687">Ribonucleoprotein</keyword>
<keyword evidence="3" id="KW-0689">Ribosomal protein</keyword>
<comment type="caution">
    <text evidence="8">The sequence shown here is derived from an EMBL/GenBank/DDBJ whole genome shotgun (WGS) entry which is preliminary data.</text>
</comment>
<comment type="similarity">
    <text evidence="2">Belongs to the mitochondrion-specific ribosomal protein mS33 family.</text>
</comment>
<feature type="region of interest" description="Disordered" evidence="7">
    <location>
        <begin position="97"/>
        <end position="121"/>
    </location>
</feature>
<comment type="subcellular location">
    <subcellularLocation>
        <location evidence="1">Mitochondrion</location>
    </subcellularLocation>
</comment>
<protein>
    <recommendedName>
        <fullName evidence="6">Small ribosomal subunit protein mS33</fullName>
    </recommendedName>
</protein>
<dbReference type="GO" id="GO:0005840">
    <property type="term" value="C:ribosome"/>
    <property type="evidence" value="ECO:0007669"/>
    <property type="project" value="UniProtKB-KW"/>
</dbReference>
<proteinExistence type="inferred from homology"/>
<gene>
    <name evidence="8" type="ORF">Amon01_000781500</name>
</gene>
<keyword evidence="4" id="KW-0496">Mitochondrion</keyword>
<keyword evidence="9" id="KW-1185">Reference proteome</keyword>
<dbReference type="GO" id="GO:0005739">
    <property type="term" value="C:mitochondrion"/>
    <property type="evidence" value="ECO:0007669"/>
    <property type="project" value="UniProtKB-SubCell"/>
</dbReference>
<dbReference type="OrthoDB" id="2257454at2759"/>
<evidence type="ECO:0000256" key="3">
    <source>
        <dbReference type="ARBA" id="ARBA00022980"/>
    </source>
</evidence>
<dbReference type="Pfam" id="PF08293">
    <property type="entry name" value="MRP-S33"/>
    <property type="match status" value="1"/>
</dbReference>
<reference evidence="8" key="1">
    <citation type="submission" date="2023-04" db="EMBL/GenBank/DDBJ databases">
        <title>Ambrosiozyma monospora NBRC 1965.</title>
        <authorList>
            <person name="Ichikawa N."/>
            <person name="Sato H."/>
            <person name="Tonouchi N."/>
        </authorList>
    </citation>
    <scope>NUCLEOTIDE SEQUENCE</scope>
    <source>
        <strain evidence="8">NBRC 1965</strain>
    </source>
</reference>
<sequence>MSAAAAAVKQVLKSPSITKLHKLEQLQCKVFRTTFNPTKQRTGAKILSAPLKGQTMANYYAPSDLPTVSKIIKLWKNDEFDIINEEEEYRLDRVENLKRRGKGAPKKKREGAKAAKKGKKK</sequence>
<dbReference type="AlphaFoldDB" id="A0A9W6Z6Y9"/>
<evidence type="ECO:0000256" key="5">
    <source>
        <dbReference type="ARBA" id="ARBA00023274"/>
    </source>
</evidence>
<dbReference type="PANTHER" id="PTHR13362">
    <property type="entry name" value="MITOCHONDRIAL RIBOSOMAL PROTEIN S33"/>
    <property type="match status" value="1"/>
</dbReference>
<evidence type="ECO:0000256" key="7">
    <source>
        <dbReference type="SAM" id="MobiDB-lite"/>
    </source>
</evidence>
<dbReference type="EMBL" id="BSXU01006109">
    <property type="protein sequence ID" value="GMG55743.1"/>
    <property type="molecule type" value="Genomic_DNA"/>
</dbReference>